<comment type="subcellular location">
    <subcellularLocation>
        <location evidence="1 14">Cell membrane</location>
        <topology evidence="1 14">Multi-pass membrane protein</topology>
    </subcellularLocation>
</comment>
<keyword evidence="13 14" id="KW-0472">Membrane</keyword>
<evidence type="ECO:0000256" key="3">
    <source>
        <dbReference type="ARBA" id="ARBA00022475"/>
    </source>
</evidence>
<keyword evidence="6 14" id="KW-0479">Metal-binding</keyword>
<evidence type="ECO:0000256" key="7">
    <source>
        <dbReference type="ARBA" id="ARBA00022737"/>
    </source>
</evidence>
<evidence type="ECO:0000256" key="15">
    <source>
        <dbReference type="PIRSR" id="PIRSR006404-1"/>
    </source>
</evidence>
<dbReference type="GO" id="GO:0046872">
    <property type="term" value="F:metal ion binding"/>
    <property type="evidence" value="ECO:0007669"/>
    <property type="project" value="UniProtKB-UniRule"/>
</dbReference>
<dbReference type="PANTHER" id="PTHR39188:SF3">
    <property type="entry name" value="STAGE IV SPORULATION PROTEIN FB"/>
    <property type="match status" value="1"/>
</dbReference>
<dbReference type="InterPro" id="IPR000644">
    <property type="entry name" value="CBS_dom"/>
</dbReference>
<dbReference type="GO" id="GO:0006508">
    <property type="term" value="P:proteolysis"/>
    <property type="evidence" value="ECO:0007669"/>
    <property type="project" value="UniProtKB-KW"/>
</dbReference>
<evidence type="ECO:0000256" key="17">
    <source>
        <dbReference type="PROSITE-ProRule" id="PRU00703"/>
    </source>
</evidence>
<dbReference type="GO" id="GO:0005886">
    <property type="term" value="C:plasma membrane"/>
    <property type="evidence" value="ECO:0007669"/>
    <property type="project" value="UniProtKB-SubCell"/>
</dbReference>
<feature type="transmembrane region" description="Helical" evidence="14">
    <location>
        <begin position="118"/>
        <end position="140"/>
    </location>
</feature>
<feature type="domain" description="CBS" evidence="18">
    <location>
        <begin position="323"/>
        <end position="381"/>
    </location>
</feature>
<protein>
    <recommendedName>
        <fullName evidence="14">Zinc metalloprotease</fullName>
    </recommendedName>
</protein>
<proteinExistence type="inferred from homology"/>
<dbReference type="PANTHER" id="PTHR39188">
    <property type="entry name" value="MEMBRANE-ASSOCIATED ZINC METALLOPROTEASE M50B"/>
    <property type="match status" value="1"/>
</dbReference>
<feature type="transmembrane region" description="Helical" evidence="14">
    <location>
        <begin position="56"/>
        <end position="75"/>
    </location>
</feature>
<keyword evidence="5 14" id="KW-0812">Transmembrane</keyword>
<dbReference type="SUPFAM" id="SSF54631">
    <property type="entry name" value="CBS-domain pair"/>
    <property type="match status" value="1"/>
</dbReference>
<accession>A0A9W6D063</accession>
<dbReference type="InterPro" id="IPR046342">
    <property type="entry name" value="CBS_dom_sf"/>
</dbReference>
<dbReference type="RefSeq" id="WP_281791889.1">
    <property type="nucleotide sequence ID" value="NZ_BSDR01000001.1"/>
</dbReference>
<dbReference type="Pfam" id="PF00571">
    <property type="entry name" value="CBS"/>
    <property type="match status" value="2"/>
</dbReference>
<evidence type="ECO:0000256" key="4">
    <source>
        <dbReference type="ARBA" id="ARBA00022670"/>
    </source>
</evidence>
<evidence type="ECO:0000313" key="20">
    <source>
        <dbReference type="Proteomes" id="UP001144372"/>
    </source>
</evidence>
<keyword evidence="8 14" id="KW-0378">Hydrolase</keyword>
<evidence type="ECO:0000256" key="11">
    <source>
        <dbReference type="ARBA" id="ARBA00023049"/>
    </source>
</evidence>
<evidence type="ECO:0000256" key="8">
    <source>
        <dbReference type="ARBA" id="ARBA00022801"/>
    </source>
</evidence>
<feature type="transmembrane region" description="Helical" evidence="14">
    <location>
        <begin position="204"/>
        <end position="229"/>
    </location>
</feature>
<evidence type="ECO:0000256" key="10">
    <source>
        <dbReference type="ARBA" id="ARBA00022989"/>
    </source>
</evidence>
<gene>
    <name evidence="19" type="ORF">DAMNIGENAA_02960</name>
</gene>
<keyword evidence="3 14" id="KW-1003">Cell membrane</keyword>
<evidence type="ECO:0000256" key="14">
    <source>
        <dbReference type="PIRNR" id="PIRNR006404"/>
    </source>
</evidence>
<keyword evidence="10 14" id="KW-1133">Transmembrane helix</keyword>
<comment type="similarity">
    <text evidence="2 14">Belongs to the peptidase M50B family.</text>
</comment>
<dbReference type="SMART" id="SM00116">
    <property type="entry name" value="CBS"/>
    <property type="match status" value="2"/>
</dbReference>
<organism evidence="19 20">
    <name type="scientific">Desulforhabdus amnigena</name>
    <dbReference type="NCBI Taxonomy" id="40218"/>
    <lineage>
        <taxon>Bacteria</taxon>
        <taxon>Pseudomonadati</taxon>
        <taxon>Thermodesulfobacteriota</taxon>
        <taxon>Syntrophobacteria</taxon>
        <taxon>Syntrophobacterales</taxon>
        <taxon>Syntrophobacteraceae</taxon>
        <taxon>Desulforhabdus</taxon>
    </lineage>
</organism>
<feature type="domain" description="CBS" evidence="18">
    <location>
        <begin position="260"/>
        <end position="316"/>
    </location>
</feature>
<feature type="binding site" evidence="16">
    <location>
        <position position="80"/>
    </location>
    <ligand>
        <name>Zn(2+)</name>
        <dbReference type="ChEBI" id="CHEBI:29105"/>
        <note>catalytic</note>
    </ligand>
</feature>
<name>A0A9W6D063_9BACT</name>
<comment type="cofactor">
    <cofactor evidence="14 16">
        <name>Zn(2+)</name>
        <dbReference type="ChEBI" id="CHEBI:29105"/>
    </cofactor>
    <text evidence="14 16">Binds 1 zinc ion per subunit.</text>
</comment>
<comment type="caution">
    <text evidence="19">The sequence shown here is derived from an EMBL/GenBank/DDBJ whole genome shotgun (WGS) entry which is preliminary data.</text>
</comment>
<dbReference type="AlphaFoldDB" id="A0A9W6D063"/>
<feature type="binding site" evidence="16">
    <location>
        <position position="76"/>
    </location>
    <ligand>
        <name>Zn(2+)</name>
        <dbReference type="ChEBI" id="CHEBI:29105"/>
        <note>catalytic</note>
    </ligand>
</feature>
<evidence type="ECO:0000313" key="19">
    <source>
        <dbReference type="EMBL" id="GLI32863.1"/>
    </source>
</evidence>
<feature type="binding site" evidence="16">
    <location>
        <position position="174"/>
    </location>
    <ligand>
        <name>Zn(2+)</name>
        <dbReference type="ChEBI" id="CHEBI:29105"/>
        <note>catalytic</note>
    </ligand>
</feature>
<feature type="transmembrane region" description="Helical" evidence="14">
    <location>
        <begin position="87"/>
        <end position="106"/>
    </location>
</feature>
<dbReference type="Pfam" id="PF02163">
    <property type="entry name" value="Peptidase_M50"/>
    <property type="match status" value="2"/>
</dbReference>
<dbReference type="InterPro" id="IPR016483">
    <property type="entry name" value="UCP006404_Pept_M50_CBS"/>
</dbReference>
<evidence type="ECO:0000256" key="2">
    <source>
        <dbReference type="ARBA" id="ARBA00007931"/>
    </source>
</evidence>
<feature type="transmembrane region" description="Helical" evidence="14">
    <location>
        <begin position="147"/>
        <end position="168"/>
    </location>
</feature>
<dbReference type="EMBL" id="BSDR01000001">
    <property type="protein sequence ID" value="GLI32863.1"/>
    <property type="molecule type" value="Genomic_DNA"/>
</dbReference>
<evidence type="ECO:0000256" key="13">
    <source>
        <dbReference type="ARBA" id="ARBA00023136"/>
    </source>
</evidence>
<sequence>MPSKKGEVPGREGINLFRIAGIQITIDFSWFIIFILILWSLSVGYFPKEFPGQNALAYWFAGLIATLLFFLSVVIHELSHSLMAIRLGMKINEITLFIFGGISKLSEEARTPQDEFKIAVVGPLSSFALAIVFRGAAGALTALQFSFMAAVFSYLSWINVALGVFNLIPGFPLDGGRVLRAFLWWKTGSIARATKWTSDIGKGFAVALMVIGTFQIFSGRLLGGIWMIFIGMFLRWVAEGGYQEVLIRQALEGVSVREVMVTQMVSVSPEMKVSDLISSFFLKYGYTGYPVMENDEILGVVSLSQVKDLTDEEKENRKVREIMTALSKEICVGPEDSLADALKKMIQQNMSRLLVLDKNQVVGLITKTGLFRFIEIKRLFEG</sequence>
<evidence type="ECO:0000256" key="16">
    <source>
        <dbReference type="PIRSR" id="PIRSR006404-2"/>
    </source>
</evidence>
<dbReference type="PIRSF" id="PIRSF006404">
    <property type="entry name" value="UCP006404_Pept_M50_CBS"/>
    <property type="match status" value="1"/>
</dbReference>
<dbReference type="PROSITE" id="PS51371">
    <property type="entry name" value="CBS"/>
    <property type="match status" value="2"/>
</dbReference>
<dbReference type="Gene3D" id="3.10.580.10">
    <property type="entry name" value="CBS-domain"/>
    <property type="match status" value="2"/>
</dbReference>
<keyword evidence="11 14" id="KW-0482">Metalloprotease</keyword>
<dbReference type="InterPro" id="IPR008915">
    <property type="entry name" value="Peptidase_M50"/>
</dbReference>
<evidence type="ECO:0000259" key="18">
    <source>
        <dbReference type="PROSITE" id="PS51371"/>
    </source>
</evidence>
<reference evidence="19" key="1">
    <citation type="submission" date="2022-12" db="EMBL/GenBank/DDBJ databases">
        <title>Reference genome sequencing for broad-spectrum identification of bacterial and archaeal isolates by mass spectrometry.</title>
        <authorList>
            <person name="Sekiguchi Y."/>
            <person name="Tourlousse D.M."/>
        </authorList>
    </citation>
    <scope>NUCLEOTIDE SEQUENCE</scope>
    <source>
        <strain evidence="19">ASRB1</strain>
    </source>
</reference>
<evidence type="ECO:0000256" key="9">
    <source>
        <dbReference type="ARBA" id="ARBA00022833"/>
    </source>
</evidence>
<dbReference type="Proteomes" id="UP001144372">
    <property type="component" value="Unassembled WGS sequence"/>
</dbReference>
<keyword evidence="4 14" id="KW-0645">Protease</keyword>
<feature type="transmembrane region" description="Helical" evidence="14">
    <location>
        <begin position="20"/>
        <end position="41"/>
    </location>
</feature>
<evidence type="ECO:0000256" key="1">
    <source>
        <dbReference type="ARBA" id="ARBA00004651"/>
    </source>
</evidence>
<dbReference type="CDD" id="cd06164">
    <property type="entry name" value="S2P-M50_SpoIVFB_CBS"/>
    <property type="match status" value="1"/>
</dbReference>
<dbReference type="GO" id="GO:0008237">
    <property type="term" value="F:metallopeptidase activity"/>
    <property type="evidence" value="ECO:0007669"/>
    <property type="project" value="UniProtKB-UniRule"/>
</dbReference>
<feature type="active site" evidence="15">
    <location>
        <position position="77"/>
    </location>
</feature>
<keyword evidence="12 17" id="KW-0129">CBS domain</keyword>
<evidence type="ECO:0000256" key="12">
    <source>
        <dbReference type="ARBA" id="ARBA00023122"/>
    </source>
</evidence>
<evidence type="ECO:0000256" key="6">
    <source>
        <dbReference type="ARBA" id="ARBA00022723"/>
    </source>
</evidence>
<keyword evidence="9 14" id="KW-0862">Zinc</keyword>
<keyword evidence="7" id="KW-0677">Repeat</keyword>
<evidence type="ECO:0000256" key="5">
    <source>
        <dbReference type="ARBA" id="ARBA00022692"/>
    </source>
</evidence>
<keyword evidence="20" id="KW-1185">Reference proteome</keyword>